<evidence type="ECO:0000256" key="2">
    <source>
        <dbReference type="SAM" id="SignalP"/>
    </source>
</evidence>
<accession>A0A7Y6Q694</accession>
<reference evidence="3 4" key="1">
    <citation type="submission" date="2020-06" db="EMBL/GenBank/DDBJ databases">
        <authorList>
            <person name="Grouzdev D.S."/>
        </authorList>
    </citation>
    <scope>NUCLEOTIDE SEQUENCE [LARGE SCALE GENOMIC DNA]</scope>
    <source>
        <strain evidence="3 4">HO-A22</strain>
    </source>
</reference>
<dbReference type="AlphaFoldDB" id="A0A7Y6Q694"/>
<dbReference type="Proteomes" id="UP000520198">
    <property type="component" value="Unassembled WGS sequence"/>
</dbReference>
<feature type="region of interest" description="Disordered" evidence="1">
    <location>
        <begin position="32"/>
        <end position="55"/>
    </location>
</feature>
<dbReference type="RefSeq" id="WP_115422651.1">
    <property type="nucleotide sequence ID" value="NZ_JABWDU010000003.1"/>
</dbReference>
<dbReference type="EMBL" id="JABWDU010000003">
    <property type="protein sequence ID" value="NVD39859.1"/>
    <property type="molecule type" value="Genomic_DNA"/>
</dbReference>
<protein>
    <submittedName>
        <fullName evidence="3">Uncharacterized protein</fullName>
    </submittedName>
</protein>
<keyword evidence="4" id="KW-1185">Reference proteome</keyword>
<organism evidence="3 4">
    <name type="scientific">Ensifer oleiphilus</name>
    <dbReference type="NCBI Taxonomy" id="2742698"/>
    <lineage>
        <taxon>Bacteria</taxon>
        <taxon>Pseudomonadati</taxon>
        <taxon>Pseudomonadota</taxon>
        <taxon>Alphaproteobacteria</taxon>
        <taxon>Hyphomicrobiales</taxon>
        <taxon>Rhizobiaceae</taxon>
        <taxon>Sinorhizobium/Ensifer group</taxon>
        <taxon>Ensifer</taxon>
    </lineage>
</organism>
<feature type="chain" id="PRO_5030862844" evidence="2">
    <location>
        <begin position="27"/>
        <end position="55"/>
    </location>
</feature>
<keyword evidence="2" id="KW-0732">Signal</keyword>
<feature type="signal peptide" evidence="2">
    <location>
        <begin position="1"/>
        <end position="26"/>
    </location>
</feature>
<gene>
    <name evidence="3" type="ORF">HT585_13415</name>
</gene>
<evidence type="ECO:0000256" key="1">
    <source>
        <dbReference type="SAM" id="MobiDB-lite"/>
    </source>
</evidence>
<comment type="caution">
    <text evidence="3">The sequence shown here is derived from an EMBL/GenBank/DDBJ whole genome shotgun (WGS) entry which is preliminary data.</text>
</comment>
<evidence type="ECO:0000313" key="3">
    <source>
        <dbReference type="EMBL" id="NVD39859.1"/>
    </source>
</evidence>
<proteinExistence type="predicted"/>
<name>A0A7Y6Q694_9HYPH</name>
<evidence type="ECO:0000313" key="4">
    <source>
        <dbReference type="Proteomes" id="UP000520198"/>
    </source>
</evidence>
<sequence length="55" mass="5701">MATTTYRKGFIGRAFAVLGAASAAAAAVEGHRRPKASDLRTLGIDPANFPGAERN</sequence>